<dbReference type="InParanoid" id="A0A1H9J0Z0"/>
<name>A0A1H9J0Z0_9BACT</name>
<proteinExistence type="predicted"/>
<dbReference type="PANTHER" id="PTHR39963">
    <property type="entry name" value="SLL0983 PROTEIN"/>
    <property type="match status" value="1"/>
</dbReference>
<feature type="domain" description="MnmC-like methyltransferase" evidence="1">
    <location>
        <begin position="154"/>
        <end position="228"/>
    </location>
</feature>
<sequence>MGEGQAKIVLTADGSHSVRSGHFGVDYHSVHGAVQESQHVFIKMGLQPLLEKDPPQIRILEMGFGTGLNALLVRLIADQRPDIQFFYRSFEQFPLPAEVIGGLNYPAVLGVSPTKLTSLHEAKWEEPASLSDNFSLAKYQTEFPRKSAEIISSGWADLIFYDAFAPASQPELWEPEAMKECYRLLSDGGQLVTYCAKGQFKRDLKSVGFRVECPAGPPGKREMTRGIKELGRP</sequence>
<accession>A0A1H9J0Z0</accession>
<keyword evidence="3" id="KW-1185">Reference proteome</keyword>
<dbReference type="STRING" id="478744.SAMN05444359_11639"/>
<evidence type="ECO:0000313" key="3">
    <source>
        <dbReference type="Proteomes" id="UP000199021"/>
    </source>
</evidence>
<protein>
    <submittedName>
        <fullName evidence="2">tRNA U34 5-methylaminomethyl-2-thiouridine-forming methyltransferase MnmC</fullName>
    </submittedName>
</protein>
<dbReference type="GO" id="GO:0016645">
    <property type="term" value="F:oxidoreductase activity, acting on the CH-NH group of donors"/>
    <property type="evidence" value="ECO:0007669"/>
    <property type="project" value="InterPro"/>
</dbReference>
<dbReference type="RefSeq" id="WP_090169832.1">
    <property type="nucleotide sequence ID" value="NZ_FOFB01000016.1"/>
</dbReference>
<dbReference type="GO" id="GO:0004808">
    <property type="term" value="F:tRNA (5-methylaminomethyl-2-thiouridylate)(34)-methyltransferase activity"/>
    <property type="evidence" value="ECO:0007669"/>
    <property type="project" value="InterPro"/>
</dbReference>
<dbReference type="Proteomes" id="UP000199021">
    <property type="component" value="Unassembled WGS sequence"/>
</dbReference>
<organism evidence="2 3">
    <name type="scientific">Neolewinella agarilytica</name>
    <dbReference type="NCBI Taxonomy" id="478744"/>
    <lineage>
        <taxon>Bacteria</taxon>
        <taxon>Pseudomonadati</taxon>
        <taxon>Bacteroidota</taxon>
        <taxon>Saprospiria</taxon>
        <taxon>Saprospirales</taxon>
        <taxon>Lewinellaceae</taxon>
        <taxon>Neolewinella</taxon>
    </lineage>
</organism>
<reference evidence="3" key="1">
    <citation type="submission" date="2016-10" db="EMBL/GenBank/DDBJ databases">
        <authorList>
            <person name="Varghese N."/>
            <person name="Submissions S."/>
        </authorList>
    </citation>
    <scope>NUCLEOTIDE SEQUENCE [LARGE SCALE GENOMIC DNA]</scope>
    <source>
        <strain evidence="3">DSM 24740</strain>
    </source>
</reference>
<dbReference type="NCBIfam" id="NF033855">
    <property type="entry name" value="tRNA_MNMC2"/>
    <property type="match status" value="1"/>
</dbReference>
<dbReference type="InterPro" id="IPR047785">
    <property type="entry name" value="tRNA_MNMC2"/>
</dbReference>
<keyword evidence="2" id="KW-0808">Transferase</keyword>
<gene>
    <name evidence="2" type="ORF">SAMN05444359_11639</name>
</gene>
<dbReference type="PANTHER" id="PTHR39963:SF1">
    <property type="entry name" value="MNMC-LIKE METHYLTRANSFERASE DOMAIN-CONTAINING PROTEIN"/>
    <property type="match status" value="1"/>
</dbReference>
<dbReference type="InterPro" id="IPR029063">
    <property type="entry name" value="SAM-dependent_MTases_sf"/>
</dbReference>
<keyword evidence="2" id="KW-0489">Methyltransferase</keyword>
<dbReference type="Gene3D" id="3.40.50.150">
    <property type="entry name" value="Vaccinia Virus protein VP39"/>
    <property type="match status" value="1"/>
</dbReference>
<dbReference type="AlphaFoldDB" id="A0A1H9J0Z0"/>
<dbReference type="InterPro" id="IPR008471">
    <property type="entry name" value="MnmC-like_methylTransf"/>
</dbReference>
<evidence type="ECO:0000259" key="1">
    <source>
        <dbReference type="Pfam" id="PF05430"/>
    </source>
</evidence>
<dbReference type="SUPFAM" id="SSF53335">
    <property type="entry name" value="S-adenosyl-L-methionine-dependent methyltransferases"/>
    <property type="match status" value="1"/>
</dbReference>
<dbReference type="Pfam" id="PF05430">
    <property type="entry name" value="Methyltransf_30"/>
    <property type="match status" value="1"/>
</dbReference>
<dbReference type="OrthoDB" id="9786494at2"/>
<dbReference type="EMBL" id="FOFB01000016">
    <property type="protein sequence ID" value="SEQ80407.1"/>
    <property type="molecule type" value="Genomic_DNA"/>
</dbReference>
<dbReference type="GO" id="GO:0032259">
    <property type="term" value="P:methylation"/>
    <property type="evidence" value="ECO:0007669"/>
    <property type="project" value="UniProtKB-KW"/>
</dbReference>
<evidence type="ECO:0000313" key="2">
    <source>
        <dbReference type="EMBL" id="SEQ80407.1"/>
    </source>
</evidence>